<dbReference type="GO" id="GO:0016758">
    <property type="term" value="F:hexosyltransferase activity"/>
    <property type="evidence" value="ECO:0007669"/>
    <property type="project" value="TreeGrafter"/>
</dbReference>
<evidence type="ECO:0000256" key="2">
    <source>
        <dbReference type="ARBA" id="ARBA00022679"/>
    </source>
</evidence>
<evidence type="ECO:0000313" key="4">
    <source>
        <dbReference type="Proteomes" id="UP000199440"/>
    </source>
</evidence>
<protein>
    <submittedName>
        <fullName evidence="3">N-acetylglucosaminyldiphosphoundecaprenol N-acetyl-beta-D-mannosaminyltransferase</fullName>
    </submittedName>
</protein>
<keyword evidence="1" id="KW-0328">Glycosyltransferase</keyword>
<reference evidence="3 4" key="1">
    <citation type="submission" date="2016-10" db="EMBL/GenBank/DDBJ databases">
        <authorList>
            <person name="de Groot N.N."/>
        </authorList>
    </citation>
    <scope>NUCLEOTIDE SEQUENCE [LARGE SCALE GENOMIC DNA]</scope>
    <source>
        <strain evidence="3 4">DSM 19886</strain>
    </source>
</reference>
<dbReference type="PANTHER" id="PTHR34136:SF1">
    <property type="entry name" value="UDP-N-ACETYL-D-MANNOSAMINURONIC ACID TRANSFERASE"/>
    <property type="match status" value="1"/>
</dbReference>
<keyword evidence="2 3" id="KW-0808">Transferase</keyword>
<dbReference type="InterPro" id="IPR004629">
    <property type="entry name" value="WecG_TagA_CpsF"/>
</dbReference>
<dbReference type="EMBL" id="FNGV01000010">
    <property type="protein sequence ID" value="SDM55229.1"/>
    <property type="molecule type" value="Genomic_DNA"/>
</dbReference>
<proteinExistence type="predicted"/>
<dbReference type="AlphaFoldDB" id="A0A1G9U5G3"/>
<name>A0A1G9U5G3_9FLAO</name>
<dbReference type="OrthoDB" id="9771846at2"/>
<dbReference type="NCBIfam" id="TIGR00696">
    <property type="entry name" value="wecG_tagA_cpsF"/>
    <property type="match status" value="1"/>
</dbReference>
<accession>A0A1G9U5G3</accession>
<dbReference type="CDD" id="cd06533">
    <property type="entry name" value="Glyco_transf_WecG_TagA"/>
    <property type="match status" value="1"/>
</dbReference>
<gene>
    <name evidence="3" type="ORF">SAMN04488514_110128</name>
</gene>
<dbReference type="RefSeq" id="WP_089892675.1">
    <property type="nucleotide sequence ID" value="NZ_FNGV01000010.1"/>
</dbReference>
<dbReference type="STRING" id="192904.SAMN04488514_110128"/>
<dbReference type="Proteomes" id="UP000199440">
    <property type="component" value="Unassembled WGS sequence"/>
</dbReference>
<organism evidence="3 4">
    <name type="scientific">Kriegella aquimaris</name>
    <dbReference type="NCBI Taxonomy" id="192904"/>
    <lineage>
        <taxon>Bacteria</taxon>
        <taxon>Pseudomonadati</taxon>
        <taxon>Bacteroidota</taxon>
        <taxon>Flavobacteriia</taxon>
        <taxon>Flavobacteriales</taxon>
        <taxon>Flavobacteriaceae</taxon>
        <taxon>Kriegella</taxon>
    </lineage>
</organism>
<evidence type="ECO:0000256" key="1">
    <source>
        <dbReference type="ARBA" id="ARBA00022676"/>
    </source>
</evidence>
<dbReference type="PANTHER" id="PTHR34136">
    <property type="match status" value="1"/>
</dbReference>
<sequence>MSPYTENFTNIFGYNVFSSTLDVVDAEERQVLLNTFSPNSYGIALKDKAFEAALKNTDYLVLDGMGIAIGSLFLHGKNIKKIAGQDCFDFFMDKANERHWRIFFMGSSTQTLEKIIKRASRDYPNIELAGYSPPFKPEFSKEDNNEIVRAINDFDAHVVFIGLTAPKQEKWAYEHKHLLNAKVISTIGNVFDWYAGNSKRPANIWIKLRMEWFVRIFMRPEILKRNTGNQMKFFRDLLFHVLYIKRIKA</sequence>
<keyword evidence="4" id="KW-1185">Reference proteome</keyword>
<evidence type="ECO:0000313" key="3">
    <source>
        <dbReference type="EMBL" id="SDM55229.1"/>
    </source>
</evidence>
<dbReference type="Pfam" id="PF03808">
    <property type="entry name" value="Glyco_tran_WecG"/>
    <property type="match status" value="1"/>
</dbReference>